<keyword evidence="2" id="KW-1185">Reference proteome</keyword>
<sequence>MDVRYTVDQREEDNLHARRAYLLYEQHAPRNPWGRPIPFRRSYDIPLVKPQNL</sequence>
<dbReference type="InParanoid" id="B9TLV7"/>
<protein>
    <submittedName>
        <fullName evidence="1">Uncharacterized protein</fullName>
    </submittedName>
</protein>
<accession>B9TLV7</accession>
<dbReference type="EMBL" id="EQ987484">
    <property type="protein sequence ID" value="EEF23155.1"/>
    <property type="molecule type" value="Genomic_DNA"/>
</dbReference>
<gene>
    <name evidence="1" type="ORF">RCOM_1816260</name>
</gene>
<evidence type="ECO:0000313" key="1">
    <source>
        <dbReference type="EMBL" id="EEF23155.1"/>
    </source>
</evidence>
<reference evidence="2" key="1">
    <citation type="journal article" date="2010" name="Nat. Biotechnol.">
        <title>Draft genome sequence of the oilseed species Ricinus communis.</title>
        <authorList>
            <person name="Chan A.P."/>
            <person name="Crabtree J."/>
            <person name="Zhao Q."/>
            <person name="Lorenzi H."/>
            <person name="Orvis J."/>
            <person name="Puiu D."/>
            <person name="Melake-Berhan A."/>
            <person name="Jones K.M."/>
            <person name="Redman J."/>
            <person name="Chen G."/>
            <person name="Cahoon E.B."/>
            <person name="Gedil M."/>
            <person name="Stanke M."/>
            <person name="Haas B.J."/>
            <person name="Wortman J.R."/>
            <person name="Fraser-Liggett C.M."/>
            <person name="Ravel J."/>
            <person name="Rabinowicz P.D."/>
        </authorList>
    </citation>
    <scope>NUCLEOTIDE SEQUENCE [LARGE SCALE GENOMIC DNA]</scope>
    <source>
        <strain evidence="2">cv. Hale</strain>
    </source>
</reference>
<dbReference type="Proteomes" id="UP000008311">
    <property type="component" value="Unassembled WGS sequence"/>
</dbReference>
<proteinExistence type="predicted"/>
<organism evidence="1 2">
    <name type="scientific">Ricinus communis</name>
    <name type="common">Castor bean</name>
    <dbReference type="NCBI Taxonomy" id="3988"/>
    <lineage>
        <taxon>Eukaryota</taxon>
        <taxon>Viridiplantae</taxon>
        <taxon>Streptophyta</taxon>
        <taxon>Embryophyta</taxon>
        <taxon>Tracheophyta</taxon>
        <taxon>Spermatophyta</taxon>
        <taxon>Magnoliopsida</taxon>
        <taxon>eudicotyledons</taxon>
        <taxon>Gunneridae</taxon>
        <taxon>Pentapetalae</taxon>
        <taxon>rosids</taxon>
        <taxon>fabids</taxon>
        <taxon>Malpighiales</taxon>
        <taxon>Euphorbiaceae</taxon>
        <taxon>Acalyphoideae</taxon>
        <taxon>Acalypheae</taxon>
        <taxon>Ricinus</taxon>
    </lineage>
</organism>
<name>B9TLV7_RICCO</name>
<evidence type="ECO:0000313" key="2">
    <source>
        <dbReference type="Proteomes" id="UP000008311"/>
    </source>
</evidence>
<dbReference type="AlphaFoldDB" id="B9TLV7"/>